<evidence type="ECO:0000313" key="1">
    <source>
        <dbReference type="EMBL" id="EFV04772.1"/>
    </source>
</evidence>
<proteinExistence type="predicted"/>
<dbReference type="HOGENOM" id="CLU_2094637_0_0_10"/>
<dbReference type="Proteomes" id="UP000003874">
    <property type="component" value="Unassembled WGS sequence"/>
</dbReference>
<reference evidence="1 2" key="1">
    <citation type="submission" date="2010-12" db="EMBL/GenBank/DDBJ databases">
        <authorList>
            <person name="Muzny D."/>
            <person name="Qin X."/>
            <person name="Deng J."/>
            <person name="Jiang H."/>
            <person name="Liu Y."/>
            <person name="Qu J."/>
            <person name="Song X.-Z."/>
            <person name="Zhang L."/>
            <person name="Thornton R."/>
            <person name="Coyle M."/>
            <person name="Francisco L."/>
            <person name="Jackson L."/>
            <person name="Javaid M."/>
            <person name="Korchina V."/>
            <person name="Kovar C."/>
            <person name="Mata R."/>
            <person name="Mathew T."/>
            <person name="Ngo R."/>
            <person name="Nguyen L."/>
            <person name="Nguyen N."/>
            <person name="Okwuonu G."/>
            <person name="Ongeri F."/>
            <person name="Pham C."/>
            <person name="Simmons D."/>
            <person name="Wilczek-Boney K."/>
            <person name="Hale W."/>
            <person name="Jakkamsetti A."/>
            <person name="Pham P."/>
            <person name="Ruth R."/>
            <person name="San Lucas F."/>
            <person name="Warren J."/>
            <person name="Zhang J."/>
            <person name="Zhao Z."/>
            <person name="Zhou C."/>
            <person name="Zhu D."/>
            <person name="Lee S."/>
            <person name="Bess C."/>
            <person name="Blankenburg K."/>
            <person name="Forbes L."/>
            <person name="Fu Q."/>
            <person name="Gubbala S."/>
            <person name="Hirani K."/>
            <person name="Jayaseelan J.C."/>
            <person name="Lara F."/>
            <person name="Munidasa M."/>
            <person name="Palculict T."/>
            <person name="Patil S."/>
            <person name="Pu L.-L."/>
            <person name="Saada N."/>
            <person name="Tang L."/>
            <person name="Weissenberger G."/>
            <person name="Zhu Y."/>
            <person name="Hemphill L."/>
            <person name="Shang Y."/>
            <person name="Youmans B."/>
            <person name="Ayvaz T."/>
            <person name="Ross M."/>
            <person name="Santibanez J."/>
            <person name="Aqrawi P."/>
            <person name="Gross S."/>
            <person name="Joshi V."/>
            <person name="Fowler G."/>
            <person name="Nazareth L."/>
            <person name="Reid J."/>
            <person name="Worley K."/>
            <person name="Petrosino J."/>
            <person name="Highlander S."/>
            <person name="Gibbs R."/>
        </authorList>
    </citation>
    <scope>NUCLEOTIDE SEQUENCE [LARGE SCALE GENOMIC DNA]</scope>
    <source>
        <strain evidence="1 2">DSM 15606</strain>
    </source>
</reference>
<name>E6MNS2_9BACT</name>
<comment type="caution">
    <text evidence="1">The sequence shown here is derived from an EMBL/GenBank/DDBJ whole genome shotgun (WGS) entry which is preliminary data.</text>
</comment>
<dbReference type="STRING" id="888832.HMPREF9420_1140"/>
<dbReference type="EMBL" id="AEQO01000111">
    <property type="protein sequence ID" value="EFV04772.1"/>
    <property type="molecule type" value="Genomic_DNA"/>
</dbReference>
<sequence>MPNHSGNDFCQARKCQTIWKMTFAMRGNAKPFGKRLSPSAEMPNHSGNDFRQARKCQTFKKVICGRPASVKTFKKGVVGGHIGAQETIETALEIPLWIFLHQKDMLKNKIKQDHFK</sequence>
<accession>E6MNS2</accession>
<keyword evidence="2" id="KW-1185">Reference proteome</keyword>
<dbReference type="AlphaFoldDB" id="E6MNS2"/>
<organism evidence="1 2">
    <name type="scientific">Segatella salivae DSM 15606</name>
    <dbReference type="NCBI Taxonomy" id="888832"/>
    <lineage>
        <taxon>Bacteria</taxon>
        <taxon>Pseudomonadati</taxon>
        <taxon>Bacteroidota</taxon>
        <taxon>Bacteroidia</taxon>
        <taxon>Bacteroidales</taxon>
        <taxon>Prevotellaceae</taxon>
        <taxon>Segatella</taxon>
    </lineage>
</organism>
<gene>
    <name evidence="1" type="ORF">HMPREF9420_1140</name>
</gene>
<evidence type="ECO:0000313" key="2">
    <source>
        <dbReference type="Proteomes" id="UP000003874"/>
    </source>
</evidence>
<protein>
    <submittedName>
        <fullName evidence="1">Uncharacterized protein</fullName>
    </submittedName>
</protein>